<dbReference type="Gene3D" id="3.40.50.300">
    <property type="entry name" value="P-loop containing nucleotide triphosphate hydrolases"/>
    <property type="match status" value="1"/>
</dbReference>
<feature type="domain" description="ABC transporter" evidence="10">
    <location>
        <begin position="473"/>
        <end position="712"/>
    </location>
</feature>
<keyword evidence="7 9" id="KW-0472">Membrane</keyword>
<dbReference type="InterPro" id="IPR005074">
    <property type="entry name" value="Peptidase_C39"/>
</dbReference>
<dbReference type="CDD" id="cd18567">
    <property type="entry name" value="ABC_6TM_CvaB_RaxB_like"/>
    <property type="match status" value="1"/>
</dbReference>
<evidence type="ECO:0000256" key="7">
    <source>
        <dbReference type="ARBA" id="ARBA00023136"/>
    </source>
</evidence>
<dbReference type="Proteomes" id="UP001238603">
    <property type="component" value="Unassembled WGS sequence"/>
</dbReference>
<proteinExistence type="predicted"/>
<keyword evidence="3 9" id="KW-0812">Transmembrane</keyword>
<evidence type="ECO:0000313" key="13">
    <source>
        <dbReference type="EMBL" id="MDL5031775.1"/>
    </source>
</evidence>
<feature type="region of interest" description="Disordered" evidence="8">
    <location>
        <begin position="693"/>
        <end position="715"/>
    </location>
</feature>
<feature type="transmembrane region" description="Helical" evidence="9">
    <location>
        <begin position="269"/>
        <end position="292"/>
    </location>
</feature>
<comment type="subcellular location">
    <subcellularLocation>
        <location evidence="1">Cell membrane</location>
        <topology evidence="1">Multi-pass membrane protein</topology>
    </subcellularLocation>
</comment>
<dbReference type="Gene3D" id="3.90.70.10">
    <property type="entry name" value="Cysteine proteinases"/>
    <property type="match status" value="1"/>
</dbReference>
<comment type="caution">
    <text evidence="13">The sequence shown here is derived from an EMBL/GenBank/DDBJ whole genome shotgun (WGS) entry which is preliminary data.</text>
</comment>
<feature type="domain" description="ABC transmembrane type-1" evidence="11">
    <location>
        <begin position="162"/>
        <end position="441"/>
    </location>
</feature>
<feature type="domain" description="Peptidase C39" evidence="12">
    <location>
        <begin position="3"/>
        <end position="127"/>
    </location>
</feature>
<sequence length="715" mass="77406">MFQSETGECGLACLATVASHHGKALGLPLLRQLAGGHSRGLTMATLITVSAGIGLSSRPLRVPLEALDRLRVPCILHWDLSHFVVLLKVSRTLRGERVATIFDPAVGLRRLSLAALSPHFSGMALELWPGESFQRGGQAARPPSVLALLGPVAGAWGAVGQLLFLTLILELLALGSPLFSKFVIDDVIGGHATELLLPLTACFAALLLTQTATSLLRGWLLMRWSQELSLGWMSRILNHLVRLPMRFFDARGSGEVLSRLGSAGTIQSVLTGIALGSLFDVVVLAAAFAMMIGLSPSLSVVVVVPILVYLALKALTYPYFEAAARERLMLASRESQFLLEIVRSMMPIKLFSREADRISRWQNLRQAVQNRDLRTENFTLVYHGGVVLIFGVQGLFIFYFGATSVLAGQMTLGFLMAFSAYAATFGNRLVAVIDAILGFRMLAVHGERLSDILLEAPEPGPATRAPLAPLASLQLQGVGYRYARDGQPVLRDLDLVLAPKQCIGLKGASGAGKSTLARLMLGLVRPTDGVIRLNDVVMDEGMARAWRTQVAAVTQDDTLLAGTLQENIAFFDADVDAARVEWAARMAALHDDIVRMPMGYRTVIGESARTLSGGQRQRLLIARALYKRADILILDEATSHLDVDTELEIMARIRALPCCVVVITHRPQVLALLETCYELRDGALRPWPAAEPAGPPARALDMPPRPRVPLQAAGC</sequence>
<dbReference type="Pfam" id="PF00664">
    <property type="entry name" value="ABC_membrane"/>
    <property type="match status" value="1"/>
</dbReference>
<accession>A0ABT7LFZ6</accession>
<dbReference type="PANTHER" id="PTHR24221">
    <property type="entry name" value="ATP-BINDING CASSETTE SUB-FAMILY B"/>
    <property type="match status" value="1"/>
</dbReference>
<keyword evidence="14" id="KW-1185">Reference proteome</keyword>
<organism evidence="13 14">
    <name type="scientific">Roseateles subflavus</name>
    <dbReference type="NCBI Taxonomy" id="3053353"/>
    <lineage>
        <taxon>Bacteria</taxon>
        <taxon>Pseudomonadati</taxon>
        <taxon>Pseudomonadota</taxon>
        <taxon>Betaproteobacteria</taxon>
        <taxon>Burkholderiales</taxon>
        <taxon>Sphaerotilaceae</taxon>
        <taxon>Roseateles</taxon>
    </lineage>
</organism>
<evidence type="ECO:0000259" key="12">
    <source>
        <dbReference type="PROSITE" id="PS50990"/>
    </source>
</evidence>
<dbReference type="InterPro" id="IPR003439">
    <property type="entry name" value="ABC_transporter-like_ATP-bd"/>
</dbReference>
<dbReference type="PANTHER" id="PTHR24221:SF606">
    <property type="entry name" value="COLICIN V SECRETION-PROCESSING ATP-BINDING PROTEIN"/>
    <property type="match status" value="1"/>
</dbReference>
<gene>
    <name evidence="13" type="ORF">QRD43_07625</name>
</gene>
<keyword evidence="5" id="KW-0067">ATP-binding</keyword>
<evidence type="ECO:0000256" key="3">
    <source>
        <dbReference type="ARBA" id="ARBA00022692"/>
    </source>
</evidence>
<dbReference type="PROSITE" id="PS00211">
    <property type="entry name" value="ABC_TRANSPORTER_1"/>
    <property type="match status" value="1"/>
</dbReference>
<dbReference type="Pfam" id="PF00005">
    <property type="entry name" value="ABC_tran"/>
    <property type="match status" value="1"/>
</dbReference>
<dbReference type="Gene3D" id="1.20.1560.10">
    <property type="entry name" value="ABC transporter type 1, transmembrane domain"/>
    <property type="match status" value="1"/>
</dbReference>
<dbReference type="Pfam" id="PF03412">
    <property type="entry name" value="Peptidase_C39"/>
    <property type="match status" value="1"/>
</dbReference>
<evidence type="ECO:0000256" key="4">
    <source>
        <dbReference type="ARBA" id="ARBA00022741"/>
    </source>
</evidence>
<feature type="transmembrane region" description="Helical" evidence="9">
    <location>
        <begin position="195"/>
        <end position="216"/>
    </location>
</feature>
<feature type="transmembrane region" description="Helical" evidence="9">
    <location>
        <begin position="380"/>
        <end position="402"/>
    </location>
</feature>
<reference evidence="13 14" key="1">
    <citation type="submission" date="2023-06" db="EMBL/GenBank/DDBJ databases">
        <title>Pelomonas sp. APW6 16S ribosomal RNA gene genome sequencing and assembly.</title>
        <authorList>
            <person name="Woo H."/>
        </authorList>
    </citation>
    <scope>NUCLEOTIDE SEQUENCE [LARGE SCALE GENOMIC DNA]</scope>
    <source>
        <strain evidence="13 14">APW6</strain>
    </source>
</reference>
<dbReference type="SUPFAM" id="SSF90123">
    <property type="entry name" value="ABC transporter transmembrane region"/>
    <property type="match status" value="1"/>
</dbReference>
<dbReference type="InterPro" id="IPR036640">
    <property type="entry name" value="ABC1_TM_sf"/>
</dbReference>
<evidence type="ECO:0000256" key="5">
    <source>
        <dbReference type="ARBA" id="ARBA00022840"/>
    </source>
</evidence>
<keyword evidence="4" id="KW-0547">Nucleotide-binding</keyword>
<dbReference type="SMART" id="SM00382">
    <property type="entry name" value="AAA"/>
    <property type="match status" value="1"/>
</dbReference>
<evidence type="ECO:0000259" key="10">
    <source>
        <dbReference type="PROSITE" id="PS50893"/>
    </source>
</evidence>
<name>A0ABT7LFZ6_9BURK</name>
<feature type="transmembrane region" description="Helical" evidence="9">
    <location>
        <begin position="298"/>
        <end position="320"/>
    </location>
</feature>
<evidence type="ECO:0000256" key="2">
    <source>
        <dbReference type="ARBA" id="ARBA00022475"/>
    </source>
</evidence>
<keyword evidence="2" id="KW-1003">Cell membrane</keyword>
<evidence type="ECO:0000256" key="6">
    <source>
        <dbReference type="ARBA" id="ARBA00022989"/>
    </source>
</evidence>
<feature type="transmembrane region" description="Helical" evidence="9">
    <location>
        <begin position="414"/>
        <end position="439"/>
    </location>
</feature>
<evidence type="ECO:0000259" key="11">
    <source>
        <dbReference type="PROSITE" id="PS50929"/>
    </source>
</evidence>
<evidence type="ECO:0000256" key="1">
    <source>
        <dbReference type="ARBA" id="ARBA00004651"/>
    </source>
</evidence>
<dbReference type="PROSITE" id="PS50893">
    <property type="entry name" value="ABC_TRANSPORTER_2"/>
    <property type="match status" value="1"/>
</dbReference>
<evidence type="ECO:0000313" key="14">
    <source>
        <dbReference type="Proteomes" id="UP001238603"/>
    </source>
</evidence>
<feature type="transmembrane region" description="Helical" evidence="9">
    <location>
        <begin position="145"/>
        <end position="175"/>
    </location>
</feature>
<dbReference type="EMBL" id="JASVDS010000002">
    <property type="protein sequence ID" value="MDL5031775.1"/>
    <property type="molecule type" value="Genomic_DNA"/>
</dbReference>
<dbReference type="SUPFAM" id="SSF52540">
    <property type="entry name" value="P-loop containing nucleoside triphosphate hydrolases"/>
    <property type="match status" value="1"/>
</dbReference>
<dbReference type="InterPro" id="IPR011527">
    <property type="entry name" value="ABC1_TM_dom"/>
</dbReference>
<keyword evidence="6 9" id="KW-1133">Transmembrane helix</keyword>
<protein>
    <submittedName>
        <fullName evidence="13">Peptidase domain-containing ABC transporter</fullName>
    </submittedName>
</protein>
<dbReference type="InterPro" id="IPR017871">
    <property type="entry name" value="ABC_transporter-like_CS"/>
</dbReference>
<dbReference type="InterPro" id="IPR039421">
    <property type="entry name" value="Type_1_exporter"/>
</dbReference>
<dbReference type="PROSITE" id="PS50990">
    <property type="entry name" value="PEPTIDASE_C39"/>
    <property type="match status" value="1"/>
</dbReference>
<evidence type="ECO:0000256" key="8">
    <source>
        <dbReference type="SAM" id="MobiDB-lite"/>
    </source>
</evidence>
<dbReference type="RefSeq" id="WP_285982496.1">
    <property type="nucleotide sequence ID" value="NZ_JASVDS010000002.1"/>
</dbReference>
<dbReference type="PROSITE" id="PS50929">
    <property type="entry name" value="ABC_TM1F"/>
    <property type="match status" value="1"/>
</dbReference>
<dbReference type="InterPro" id="IPR003593">
    <property type="entry name" value="AAA+_ATPase"/>
</dbReference>
<evidence type="ECO:0000256" key="9">
    <source>
        <dbReference type="SAM" id="Phobius"/>
    </source>
</evidence>
<dbReference type="InterPro" id="IPR027417">
    <property type="entry name" value="P-loop_NTPase"/>
</dbReference>